<keyword evidence="4" id="KW-1185">Reference proteome</keyword>
<feature type="compositionally biased region" description="Low complexity" evidence="1">
    <location>
        <begin position="156"/>
        <end position="179"/>
    </location>
</feature>
<evidence type="ECO:0000313" key="3">
    <source>
        <dbReference type="EMBL" id="CAB9520262.1"/>
    </source>
</evidence>
<reference evidence="3" key="1">
    <citation type="submission" date="2020-06" db="EMBL/GenBank/DDBJ databases">
        <authorList>
            <consortium name="Plant Systems Biology data submission"/>
        </authorList>
    </citation>
    <scope>NUCLEOTIDE SEQUENCE</scope>
    <source>
        <strain evidence="3">D6</strain>
    </source>
</reference>
<dbReference type="SUPFAM" id="SSF46689">
    <property type="entry name" value="Homeodomain-like"/>
    <property type="match status" value="1"/>
</dbReference>
<dbReference type="Pfam" id="PF04218">
    <property type="entry name" value="CENP-B_N"/>
    <property type="match status" value="1"/>
</dbReference>
<feature type="domain" description="HTH psq-type" evidence="2">
    <location>
        <begin position="321"/>
        <end position="360"/>
    </location>
</feature>
<gene>
    <name evidence="3" type="ORF">SEMRO_1087_G239820.1</name>
</gene>
<organism evidence="3 4">
    <name type="scientific">Seminavis robusta</name>
    <dbReference type="NCBI Taxonomy" id="568900"/>
    <lineage>
        <taxon>Eukaryota</taxon>
        <taxon>Sar</taxon>
        <taxon>Stramenopiles</taxon>
        <taxon>Ochrophyta</taxon>
        <taxon>Bacillariophyta</taxon>
        <taxon>Bacillariophyceae</taxon>
        <taxon>Bacillariophycidae</taxon>
        <taxon>Naviculales</taxon>
        <taxon>Naviculaceae</taxon>
        <taxon>Seminavis</taxon>
    </lineage>
</organism>
<feature type="compositionally biased region" description="Acidic residues" evidence="1">
    <location>
        <begin position="283"/>
        <end position="294"/>
    </location>
</feature>
<dbReference type="Gene3D" id="1.10.10.60">
    <property type="entry name" value="Homeodomain-like"/>
    <property type="match status" value="1"/>
</dbReference>
<feature type="region of interest" description="Disordered" evidence="1">
    <location>
        <begin position="24"/>
        <end position="56"/>
    </location>
</feature>
<feature type="region of interest" description="Disordered" evidence="1">
    <location>
        <begin position="126"/>
        <end position="145"/>
    </location>
</feature>
<protein>
    <recommendedName>
        <fullName evidence="2">HTH psq-type domain-containing protein</fullName>
    </recommendedName>
</protein>
<dbReference type="InterPro" id="IPR007889">
    <property type="entry name" value="HTH_Psq"/>
</dbReference>
<evidence type="ECO:0000313" key="4">
    <source>
        <dbReference type="Proteomes" id="UP001153069"/>
    </source>
</evidence>
<feature type="region of interest" description="Disordered" evidence="1">
    <location>
        <begin position="226"/>
        <end position="316"/>
    </location>
</feature>
<proteinExistence type="predicted"/>
<comment type="caution">
    <text evidence="3">The sequence shown here is derived from an EMBL/GenBank/DDBJ whole genome shotgun (WGS) entry which is preliminary data.</text>
</comment>
<evidence type="ECO:0000256" key="1">
    <source>
        <dbReference type="SAM" id="MobiDB-lite"/>
    </source>
</evidence>
<feature type="compositionally biased region" description="Acidic residues" evidence="1">
    <location>
        <begin position="240"/>
        <end position="257"/>
    </location>
</feature>
<dbReference type="InterPro" id="IPR009057">
    <property type="entry name" value="Homeodomain-like_sf"/>
</dbReference>
<dbReference type="AlphaFoldDB" id="A0A9N8EFP6"/>
<dbReference type="EMBL" id="CAICTM010001085">
    <property type="protein sequence ID" value="CAB9520262.1"/>
    <property type="molecule type" value="Genomic_DNA"/>
</dbReference>
<dbReference type="OrthoDB" id="48585at2759"/>
<sequence>MQNLQEQLQAQFCQQQQQQQNQQQQQQNQQQTHGGNQGFMGFPGIPADPQQAAAHFGAPNNQNQQQWQLNLGGDQGNAQNNNADWAMMQLLQTQQLQPGQAQIPVQQLQQPQAHLQQQAPAFQHQLNQLQQQQQQPVQQQQPTFVVQQQPPPLIQAPPANGQPQQQQPPQQLHQQLQINQQLQQQVQQIMQQNAVAVPPPMGDPTNNNTPEMDAVAAATAFVVQQQLQGQKQQRHIMTGQEEEGDDDDDDEEDDDDLPPPPPRKRTKTTNNTNDPDGHMGDVLGEEGDDDDDEPTEPKKLSRRQRPPKTNITRTRYSNDFKMRVVSELEENTYGTITDISKHYGVAEQTLRDWMKNKEKIVDAVQRRGSMKANPVNHLRHVTQALLAFMDSHYAQTDQPITARMIAAKGNEIKHQLLEEDARQPFLTDGERRMTNKFSASLSWGKKWVRQYARCKTTQVPQDLEELSKEELVRLLRSVASEREQQHLGQNVLMPGEPKAPGDPPANNNNALAMPGGMGGGNTTGGGGVDLNALLNGTPPKPIYVKASTLLPLIPAPPRVKVNTTYKVDQAKSRICETLTALIKKKPHNWKGRPTTEMTEEVPTLEAARELMKGYPEVNKTARSYRWQLTGAQVIEWLGCPKYVHPVNFQGKVVCTIGQTASVYAFAGFDSMLAKYEQGTATLTLKVKTYTAGTGNIPGSDDPVFMCDH</sequence>
<dbReference type="GO" id="GO:0003677">
    <property type="term" value="F:DNA binding"/>
    <property type="evidence" value="ECO:0007669"/>
    <property type="project" value="InterPro"/>
</dbReference>
<feature type="region of interest" description="Disordered" evidence="1">
    <location>
        <begin position="150"/>
        <end position="179"/>
    </location>
</feature>
<name>A0A9N8EFP6_9STRA</name>
<accession>A0A9N8EFP6</accession>
<evidence type="ECO:0000259" key="2">
    <source>
        <dbReference type="Pfam" id="PF04218"/>
    </source>
</evidence>
<dbReference type="Proteomes" id="UP001153069">
    <property type="component" value="Unassembled WGS sequence"/>
</dbReference>